<sequence>MHSSATTFISGDPTNHGANVGAVALFALGIFALIGLLAFLITRGGRRPLGPAARSQPMPAPRRESDPEPESEQSPSAALDVPAQ</sequence>
<name>A0A941INC7_9ACTN</name>
<protein>
    <submittedName>
        <fullName evidence="3">Uncharacterized protein</fullName>
    </submittedName>
</protein>
<organism evidence="3 4">
    <name type="scientific">Actinospica durhamensis</name>
    <dbReference type="NCBI Taxonomy" id="1508375"/>
    <lineage>
        <taxon>Bacteria</taxon>
        <taxon>Bacillati</taxon>
        <taxon>Actinomycetota</taxon>
        <taxon>Actinomycetes</taxon>
        <taxon>Catenulisporales</taxon>
        <taxon>Actinospicaceae</taxon>
        <taxon>Actinospica</taxon>
    </lineage>
</organism>
<dbReference type="RefSeq" id="WP_212529753.1">
    <property type="nucleotide sequence ID" value="NZ_JAGSOG010000088.1"/>
</dbReference>
<evidence type="ECO:0000313" key="3">
    <source>
        <dbReference type="EMBL" id="MBR7835260.1"/>
    </source>
</evidence>
<dbReference type="EMBL" id="JAGSOG010000088">
    <property type="protein sequence ID" value="MBR7835260.1"/>
    <property type="molecule type" value="Genomic_DNA"/>
</dbReference>
<proteinExistence type="predicted"/>
<accession>A0A941INC7</accession>
<gene>
    <name evidence="3" type="ORF">KDL01_18445</name>
</gene>
<evidence type="ECO:0000313" key="4">
    <source>
        <dbReference type="Proteomes" id="UP000675781"/>
    </source>
</evidence>
<evidence type="ECO:0000256" key="2">
    <source>
        <dbReference type="SAM" id="Phobius"/>
    </source>
</evidence>
<feature type="region of interest" description="Disordered" evidence="1">
    <location>
        <begin position="48"/>
        <end position="84"/>
    </location>
</feature>
<comment type="caution">
    <text evidence="3">The sequence shown here is derived from an EMBL/GenBank/DDBJ whole genome shotgun (WGS) entry which is preliminary data.</text>
</comment>
<keyword evidence="4" id="KW-1185">Reference proteome</keyword>
<keyword evidence="2" id="KW-0812">Transmembrane</keyword>
<feature type="transmembrane region" description="Helical" evidence="2">
    <location>
        <begin position="20"/>
        <end position="41"/>
    </location>
</feature>
<keyword evidence="2" id="KW-1133">Transmembrane helix</keyword>
<reference evidence="3" key="1">
    <citation type="submission" date="2021-04" db="EMBL/GenBank/DDBJ databases">
        <title>Genome based classification of Actinospica acidithermotolerans sp. nov., an actinobacterium isolated from an Indonesian hot spring.</title>
        <authorList>
            <person name="Kusuma A.B."/>
            <person name="Putra K.E."/>
            <person name="Nafisah S."/>
            <person name="Loh J."/>
            <person name="Nouioui I."/>
            <person name="Goodfellow M."/>
        </authorList>
    </citation>
    <scope>NUCLEOTIDE SEQUENCE</scope>
    <source>
        <strain evidence="3">CSCA 57</strain>
    </source>
</reference>
<dbReference type="AlphaFoldDB" id="A0A941INC7"/>
<dbReference type="Proteomes" id="UP000675781">
    <property type="component" value="Unassembled WGS sequence"/>
</dbReference>
<evidence type="ECO:0000256" key="1">
    <source>
        <dbReference type="SAM" id="MobiDB-lite"/>
    </source>
</evidence>
<keyword evidence="2" id="KW-0472">Membrane</keyword>